<accession>A0ABR0QTQ7</accession>
<proteinExistence type="predicted"/>
<dbReference type="Proteomes" id="UP001358586">
    <property type="component" value="Chromosome 2"/>
</dbReference>
<dbReference type="EMBL" id="JARKNE010000002">
    <property type="protein sequence ID" value="KAK5842391.1"/>
    <property type="molecule type" value="Genomic_DNA"/>
</dbReference>
<protein>
    <recommendedName>
        <fullName evidence="3">Reverse transcriptase</fullName>
    </recommendedName>
</protein>
<reference evidence="1 2" key="1">
    <citation type="submission" date="2023-03" db="EMBL/GenBank/DDBJ databases">
        <title>WGS of Gossypium arboreum.</title>
        <authorList>
            <person name="Yu D."/>
        </authorList>
    </citation>
    <scope>NUCLEOTIDE SEQUENCE [LARGE SCALE GENOMIC DNA]</scope>
    <source>
        <tissue evidence="1">Leaf</tissue>
    </source>
</reference>
<name>A0ABR0QTQ7_GOSAR</name>
<evidence type="ECO:0000313" key="1">
    <source>
        <dbReference type="EMBL" id="KAK5842391.1"/>
    </source>
</evidence>
<gene>
    <name evidence="1" type="ORF">PVK06_004741</name>
</gene>
<organism evidence="1 2">
    <name type="scientific">Gossypium arboreum</name>
    <name type="common">Tree cotton</name>
    <name type="synonym">Gossypium nanking</name>
    <dbReference type="NCBI Taxonomy" id="29729"/>
    <lineage>
        <taxon>Eukaryota</taxon>
        <taxon>Viridiplantae</taxon>
        <taxon>Streptophyta</taxon>
        <taxon>Embryophyta</taxon>
        <taxon>Tracheophyta</taxon>
        <taxon>Spermatophyta</taxon>
        <taxon>Magnoliopsida</taxon>
        <taxon>eudicotyledons</taxon>
        <taxon>Gunneridae</taxon>
        <taxon>Pentapetalae</taxon>
        <taxon>rosids</taxon>
        <taxon>malvids</taxon>
        <taxon>Malvales</taxon>
        <taxon>Malvaceae</taxon>
        <taxon>Malvoideae</taxon>
        <taxon>Gossypium</taxon>
    </lineage>
</organism>
<sequence>MTNVVKEKEAKDIIQQAWRNNVTNIIEKFEKIDKLIHGPYMEFTTEMLKLSRIKLGHFYAKKESYCAQRSQRSRIHWLKEGNKNTHFFHVWATSRLKKNKIEGMKDSNVIWVRDTNNICRVAWDYFHNLLKLETSNHDGNYLNYIQRYVTQNVNNMLTRQIMDNEILKAFNQIDPRKAPDDDKDISSLNDTMIVLIPKIKDPIDMTTFRPISSCRVIYKIIFKSSKNGLNKGFFIKLDMSETYDCIEWNFLKKGYFRGHAIKNTSNVVGIQVYRLLTLKDTLCYRVLSSKYFPNGDLFHPKKVDKPSYAWSSILMEAKALESGFGWRDCPRCGASVETLIHALKDCPTARAILNLGGLHGKLLDKYYLYCVDWLEDVMRILDRKVVEDFIITLWNNWNNRNNFFFRGKENESQVIWDRARMLCHDF</sequence>
<keyword evidence="2" id="KW-1185">Reference proteome</keyword>
<evidence type="ECO:0000313" key="2">
    <source>
        <dbReference type="Proteomes" id="UP001358586"/>
    </source>
</evidence>
<evidence type="ECO:0008006" key="3">
    <source>
        <dbReference type="Google" id="ProtNLM"/>
    </source>
</evidence>
<comment type="caution">
    <text evidence="1">The sequence shown here is derived from an EMBL/GenBank/DDBJ whole genome shotgun (WGS) entry which is preliminary data.</text>
</comment>